<feature type="transmembrane region" description="Helical" evidence="1">
    <location>
        <begin position="171"/>
        <end position="193"/>
    </location>
</feature>
<keyword evidence="2" id="KW-0732">Signal</keyword>
<dbReference type="InterPro" id="IPR013783">
    <property type="entry name" value="Ig-like_fold"/>
</dbReference>
<sequence length="209" mass="21417">MNLRHRLGTRTTLLAVLTVLPAVALVSGAASAELPPQLSIAVDNERTEVEPGDTLDYTVTVRNLGATEVKALLVTQTVPTGLRFESADPAGATDADGITWTVALKANGEATVRSRMTVVATPPELLRLATVACARLTGNDPPIVCAAHTAQLPAAASRTASQPAADSGLPVWQIAAGAAALAVATAVAVFLLVRRRRKPGSGTAGRETG</sequence>
<comment type="caution">
    <text evidence="4">The sequence shown here is derived from an EMBL/GenBank/DDBJ whole genome shotgun (WGS) entry which is preliminary data.</text>
</comment>
<gene>
    <name evidence="4" type="ORF">BU204_23265</name>
</gene>
<feature type="chain" id="PRO_5012615628" description="DUF11 domain-containing protein" evidence="2">
    <location>
        <begin position="33"/>
        <end position="209"/>
    </location>
</feature>
<organism evidence="4 5">
    <name type="scientific">Actinophytocola xanthii</name>
    <dbReference type="NCBI Taxonomy" id="1912961"/>
    <lineage>
        <taxon>Bacteria</taxon>
        <taxon>Bacillati</taxon>
        <taxon>Actinomycetota</taxon>
        <taxon>Actinomycetes</taxon>
        <taxon>Pseudonocardiales</taxon>
        <taxon>Pseudonocardiaceae</taxon>
    </lineage>
</organism>
<evidence type="ECO:0000313" key="5">
    <source>
        <dbReference type="Proteomes" id="UP000185596"/>
    </source>
</evidence>
<dbReference type="Pfam" id="PF01345">
    <property type="entry name" value="DUF11"/>
    <property type="match status" value="1"/>
</dbReference>
<accession>A0A1Q8CLG4</accession>
<protein>
    <recommendedName>
        <fullName evidence="3">DUF11 domain-containing protein</fullName>
    </recommendedName>
</protein>
<evidence type="ECO:0000259" key="3">
    <source>
        <dbReference type="Pfam" id="PF01345"/>
    </source>
</evidence>
<dbReference type="EMBL" id="MSIE01000044">
    <property type="protein sequence ID" value="OLF15184.1"/>
    <property type="molecule type" value="Genomic_DNA"/>
</dbReference>
<proteinExistence type="predicted"/>
<dbReference type="InterPro" id="IPR001434">
    <property type="entry name" value="OmcB-like_DUF11"/>
</dbReference>
<dbReference type="GO" id="GO:0005975">
    <property type="term" value="P:carbohydrate metabolic process"/>
    <property type="evidence" value="ECO:0007669"/>
    <property type="project" value="UniProtKB-ARBA"/>
</dbReference>
<dbReference type="OrthoDB" id="3706681at2"/>
<dbReference type="Gene3D" id="2.60.40.10">
    <property type="entry name" value="Immunoglobulins"/>
    <property type="match status" value="1"/>
</dbReference>
<evidence type="ECO:0000256" key="1">
    <source>
        <dbReference type="SAM" id="Phobius"/>
    </source>
</evidence>
<reference evidence="4 5" key="1">
    <citation type="submission" date="2016-12" db="EMBL/GenBank/DDBJ databases">
        <title>The draft genome sequence of Actinophytocola sp. 11-183.</title>
        <authorList>
            <person name="Wang W."/>
            <person name="Yuan L."/>
        </authorList>
    </citation>
    <scope>NUCLEOTIDE SEQUENCE [LARGE SCALE GENOMIC DNA]</scope>
    <source>
        <strain evidence="4 5">11-183</strain>
    </source>
</reference>
<dbReference type="InterPro" id="IPR047589">
    <property type="entry name" value="DUF11_rpt"/>
</dbReference>
<feature type="domain" description="DUF11" evidence="3">
    <location>
        <begin position="38"/>
        <end position="132"/>
    </location>
</feature>
<dbReference type="AlphaFoldDB" id="A0A1Q8CLG4"/>
<evidence type="ECO:0000313" key="4">
    <source>
        <dbReference type="EMBL" id="OLF15184.1"/>
    </source>
</evidence>
<name>A0A1Q8CLG4_9PSEU</name>
<feature type="signal peptide" evidence="2">
    <location>
        <begin position="1"/>
        <end position="32"/>
    </location>
</feature>
<dbReference type="Proteomes" id="UP000185596">
    <property type="component" value="Unassembled WGS sequence"/>
</dbReference>
<dbReference type="RefSeq" id="WP_075127853.1">
    <property type="nucleotide sequence ID" value="NZ_MSIE01000044.1"/>
</dbReference>
<dbReference type="STRING" id="1912961.BU204_23265"/>
<keyword evidence="1" id="KW-1133">Transmembrane helix</keyword>
<keyword evidence="1" id="KW-0812">Transmembrane</keyword>
<dbReference type="NCBIfam" id="TIGR01451">
    <property type="entry name" value="B_ant_repeat"/>
    <property type="match status" value="1"/>
</dbReference>
<keyword evidence="1" id="KW-0472">Membrane</keyword>
<keyword evidence="5" id="KW-1185">Reference proteome</keyword>
<evidence type="ECO:0000256" key="2">
    <source>
        <dbReference type="SAM" id="SignalP"/>
    </source>
</evidence>